<dbReference type="OrthoDB" id="5599753at2759"/>
<keyword evidence="2" id="KW-1133">Transmembrane helix</keyword>
<keyword evidence="5" id="KW-1185">Reference proteome</keyword>
<accession>A0A423W8V6</accession>
<dbReference type="InterPro" id="IPR006629">
    <property type="entry name" value="LITAF"/>
</dbReference>
<proteinExistence type="predicted"/>
<evidence type="ECO:0000256" key="1">
    <source>
        <dbReference type="SAM" id="MobiDB-lite"/>
    </source>
</evidence>
<evidence type="ECO:0000313" key="5">
    <source>
        <dbReference type="Proteomes" id="UP000284375"/>
    </source>
</evidence>
<keyword evidence="2" id="KW-0472">Membrane</keyword>
<reference evidence="4 5" key="1">
    <citation type="submission" date="2015-09" db="EMBL/GenBank/DDBJ databases">
        <title>Host preference determinants of Valsa canker pathogens revealed by comparative genomics.</title>
        <authorList>
            <person name="Yin Z."/>
            <person name="Huang L."/>
        </authorList>
    </citation>
    <scope>NUCLEOTIDE SEQUENCE [LARGE SCALE GENOMIC DNA]</scope>
    <source>
        <strain evidence="4 5">YSFL</strain>
    </source>
</reference>
<dbReference type="EMBL" id="LJZO01000010">
    <property type="protein sequence ID" value="ROV99788.1"/>
    <property type="molecule type" value="Genomic_DNA"/>
</dbReference>
<evidence type="ECO:0000313" key="4">
    <source>
        <dbReference type="EMBL" id="ROV99788.1"/>
    </source>
</evidence>
<dbReference type="Pfam" id="PF10601">
    <property type="entry name" value="zf-LITAF-like"/>
    <property type="match status" value="1"/>
</dbReference>
<protein>
    <recommendedName>
        <fullName evidence="3">LITAF domain-containing protein</fullName>
    </recommendedName>
</protein>
<dbReference type="SMART" id="SM00714">
    <property type="entry name" value="LITAF"/>
    <property type="match status" value="1"/>
</dbReference>
<feature type="compositionally biased region" description="Basic and acidic residues" evidence="1">
    <location>
        <begin position="1"/>
        <end position="10"/>
    </location>
</feature>
<feature type="compositionally biased region" description="Basic and acidic residues" evidence="1">
    <location>
        <begin position="28"/>
        <end position="42"/>
    </location>
</feature>
<feature type="domain" description="LITAF" evidence="3">
    <location>
        <begin position="75"/>
        <end position="157"/>
    </location>
</feature>
<organism evidence="4 5">
    <name type="scientific">Cytospora chrysosperma</name>
    <name type="common">Cytospora canker fungus</name>
    <name type="synonym">Sphaeria chrysosperma</name>
    <dbReference type="NCBI Taxonomy" id="252740"/>
    <lineage>
        <taxon>Eukaryota</taxon>
        <taxon>Fungi</taxon>
        <taxon>Dikarya</taxon>
        <taxon>Ascomycota</taxon>
        <taxon>Pezizomycotina</taxon>
        <taxon>Sordariomycetes</taxon>
        <taxon>Sordariomycetidae</taxon>
        <taxon>Diaporthales</taxon>
        <taxon>Cytosporaceae</taxon>
        <taxon>Cytospora</taxon>
    </lineage>
</organism>
<sequence length="166" mass="18460">MSDFDFRPSRIESPTPPPQRQALGEGHPSIHESQNHGPEHMHRQAHLRGEGLLGADDPFLDRAADFNGPGFQGSLSRTNVVPLSLLKRWPATVECPACRELTHTNARVKTGHGTHWMATLLLFTTGLGVIIPYVTKFSKNVHHYCFRCGKKLVTHHFGSGTETHLI</sequence>
<dbReference type="PROSITE" id="PS51837">
    <property type="entry name" value="LITAF"/>
    <property type="match status" value="1"/>
</dbReference>
<feature type="transmembrane region" description="Helical" evidence="2">
    <location>
        <begin position="116"/>
        <end position="134"/>
    </location>
</feature>
<name>A0A423W8V6_CYTCH</name>
<dbReference type="AlphaFoldDB" id="A0A423W8V6"/>
<gene>
    <name evidence="4" type="ORF">VSDG_03000</name>
</gene>
<evidence type="ECO:0000259" key="3">
    <source>
        <dbReference type="PROSITE" id="PS51837"/>
    </source>
</evidence>
<feature type="region of interest" description="Disordered" evidence="1">
    <location>
        <begin position="1"/>
        <end position="44"/>
    </location>
</feature>
<evidence type="ECO:0000256" key="2">
    <source>
        <dbReference type="SAM" id="Phobius"/>
    </source>
</evidence>
<dbReference type="Proteomes" id="UP000284375">
    <property type="component" value="Unassembled WGS sequence"/>
</dbReference>
<dbReference type="STRING" id="252740.A0A423W8V6"/>
<keyword evidence="2" id="KW-0812">Transmembrane</keyword>
<comment type="caution">
    <text evidence="4">The sequence shown here is derived from an EMBL/GenBank/DDBJ whole genome shotgun (WGS) entry which is preliminary data.</text>
</comment>